<evidence type="ECO:0000256" key="9">
    <source>
        <dbReference type="ARBA" id="ARBA00023239"/>
    </source>
</evidence>
<dbReference type="FunFam" id="3.40.50.1100:FF:000041">
    <property type="entry name" value="Threonine ammonia-lyase, variant"/>
    <property type="match status" value="1"/>
</dbReference>
<keyword evidence="8" id="KW-0663">Pyridoxal phosphate</keyword>
<dbReference type="GO" id="GO:0018114">
    <property type="term" value="F:threonine racemase activity"/>
    <property type="evidence" value="ECO:0007669"/>
    <property type="project" value="TreeGrafter"/>
</dbReference>
<dbReference type="GO" id="GO:0005524">
    <property type="term" value="F:ATP binding"/>
    <property type="evidence" value="ECO:0007669"/>
    <property type="project" value="TreeGrafter"/>
</dbReference>
<organism evidence="23 24">
    <name type="scientific">Heligmosomoides polygyrus</name>
    <name type="common">Parasitic roundworm</name>
    <dbReference type="NCBI Taxonomy" id="6339"/>
    <lineage>
        <taxon>Eukaryota</taxon>
        <taxon>Metazoa</taxon>
        <taxon>Ecdysozoa</taxon>
        <taxon>Nematoda</taxon>
        <taxon>Chromadorea</taxon>
        <taxon>Rhabditida</taxon>
        <taxon>Rhabditina</taxon>
        <taxon>Rhabditomorpha</taxon>
        <taxon>Strongyloidea</taxon>
        <taxon>Heligmosomidae</taxon>
        <taxon>Heligmosomoides</taxon>
    </lineage>
</organism>
<dbReference type="GO" id="GO:0006563">
    <property type="term" value="P:L-serine metabolic process"/>
    <property type="evidence" value="ECO:0007669"/>
    <property type="project" value="UniProtKB-ARBA"/>
</dbReference>
<dbReference type="AlphaFoldDB" id="A0A183FR76"/>
<evidence type="ECO:0000256" key="4">
    <source>
        <dbReference type="ARBA" id="ARBA00001946"/>
    </source>
</evidence>
<dbReference type="PROSITE" id="PS00165">
    <property type="entry name" value="DEHYDRATASE_SER_THR"/>
    <property type="match status" value="1"/>
</dbReference>
<dbReference type="GO" id="GO:0070179">
    <property type="term" value="P:D-serine biosynthetic process"/>
    <property type="evidence" value="ECO:0007669"/>
    <property type="project" value="TreeGrafter"/>
</dbReference>
<name>A0A183FR76_HELPZ</name>
<evidence type="ECO:0000256" key="13">
    <source>
        <dbReference type="ARBA" id="ARBA00051769"/>
    </source>
</evidence>
<dbReference type="EC" id="5.1.1.18" evidence="16"/>
<reference evidence="24" key="2">
    <citation type="submission" date="2019-09" db="UniProtKB">
        <authorList>
            <consortium name="WormBaseParasite"/>
        </authorList>
    </citation>
    <scope>IDENTIFICATION</scope>
</reference>
<comment type="catalytic activity">
    <reaction evidence="12">
        <text>D-serine = pyruvate + NH4(+)</text>
        <dbReference type="Rhea" id="RHEA:13977"/>
        <dbReference type="ChEBI" id="CHEBI:15361"/>
        <dbReference type="ChEBI" id="CHEBI:28938"/>
        <dbReference type="ChEBI" id="CHEBI:35247"/>
        <dbReference type="EC" id="4.3.1.18"/>
    </reaction>
</comment>
<feature type="domain" description="Tryptophan synthase beta chain-like PALP" evidence="21">
    <location>
        <begin position="2"/>
        <end position="267"/>
    </location>
</feature>
<evidence type="ECO:0000256" key="3">
    <source>
        <dbReference type="ARBA" id="ARBA00001936"/>
    </source>
</evidence>
<comment type="catalytic activity">
    <reaction evidence="13">
        <text>L-serine = D-serine</text>
        <dbReference type="Rhea" id="RHEA:10980"/>
        <dbReference type="ChEBI" id="CHEBI:33384"/>
        <dbReference type="ChEBI" id="CHEBI:35247"/>
        <dbReference type="EC" id="5.1.1.18"/>
    </reaction>
</comment>
<dbReference type="GO" id="GO:0003941">
    <property type="term" value="F:L-serine ammonia-lyase activity"/>
    <property type="evidence" value="ECO:0007669"/>
    <property type="project" value="UniProtKB-EC"/>
</dbReference>
<evidence type="ECO:0000256" key="19">
    <source>
        <dbReference type="ARBA" id="ARBA00081060"/>
    </source>
</evidence>
<evidence type="ECO:0000256" key="16">
    <source>
        <dbReference type="ARBA" id="ARBA00066592"/>
    </source>
</evidence>
<evidence type="ECO:0000256" key="11">
    <source>
        <dbReference type="ARBA" id="ARBA00049406"/>
    </source>
</evidence>
<comment type="similarity">
    <text evidence="5">Belongs to the serine/threonine dehydratase family.</text>
</comment>
<dbReference type="GO" id="GO:0008721">
    <property type="term" value="F:D-serine ammonia-lyase activity"/>
    <property type="evidence" value="ECO:0007669"/>
    <property type="project" value="UniProtKB-EC"/>
</dbReference>
<dbReference type="Gene3D" id="3.40.50.1100">
    <property type="match status" value="2"/>
</dbReference>
<dbReference type="EC" id="4.3.1.18" evidence="15"/>
<evidence type="ECO:0000256" key="15">
    <source>
        <dbReference type="ARBA" id="ARBA00066349"/>
    </source>
</evidence>
<dbReference type="CDD" id="cd01562">
    <property type="entry name" value="Thr-dehyd"/>
    <property type="match status" value="1"/>
</dbReference>
<comment type="cofactor">
    <cofactor evidence="1">
        <name>Ca(2+)</name>
        <dbReference type="ChEBI" id="CHEBI:29108"/>
    </cofactor>
</comment>
<dbReference type="PANTHER" id="PTHR43050:SF1">
    <property type="entry name" value="SERINE RACEMASE"/>
    <property type="match status" value="1"/>
</dbReference>
<dbReference type="EMBL" id="UZAH01026722">
    <property type="protein sequence ID" value="VDO84594.1"/>
    <property type="molecule type" value="Genomic_DNA"/>
</dbReference>
<comment type="cofactor">
    <cofactor evidence="3">
        <name>Mn(2+)</name>
        <dbReference type="ChEBI" id="CHEBI:29035"/>
    </cofactor>
</comment>
<evidence type="ECO:0000256" key="2">
    <source>
        <dbReference type="ARBA" id="ARBA00001933"/>
    </source>
</evidence>
<evidence type="ECO:0000313" key="22">
    <source>
        <dbReference type="EMBL" id="VDO84594.1"/>
    </source>
</evidence>
<evidence type="ECO:0000256" key="14">
    <source>
        <dbReference type="ARBA" id="ARBA00056426"/>
    </source>
</evidence>
<comment type="catalytic activity">
    <reaction evidence="11">
        <text>L-serine = pyruvate + NH4(+)</text>
        <dbReference type="Rhea" id="RHEA:19169"/>
        <dbReference type="ChEBI" id="CHEBI:15361"/>
        <dbReference type="ChEBI" id="CHEBI:28938"/>
        <dbReference type="ChEBI" id="CHEBI:33384"/>
        <dbReference type="EC" id="4.3.1.17"/>
    </reaction>
</comment>
<dbReference type="InterPro" id="IPR001926">
    <property type="entry name" value="TrpB-like_PALP"/>
</dbReference>
<dbReference type="OrthoDB" id="4418812at2759"/>
<proteinExistence type="inferred from homology"/>
<dbReference type="SUPFAM" id="SSF53686">
    <property type="entry name" value="Tryptophan synthase beta subunit-like PLP-dependent enzymes"/>
    <property type="match status" value="1"/>
</dbReference>
<evidence type="ECO:0000256" key="12">
    <source>
        <dbReference type="ARBA" id="ARBA00050422"/>
    </source>
</evidence>
<keyword evidence="7" id="KW-0460">Magnesium</keyword>
<dbReference type="GO" id="GO:0030378">
    <property type="term" value="F:serine racemase activity"/>
    <property type="evidence" value="ECO:0007669"/>
    <property type="project" value="UniProtKB-EC"/>
</dbReference>
<evidence type="ECO:0000313" key="23">
    <source>
        <dbReference type="Proteomes" id="UP000050761"/>
    </source>
</evidence>
<keyword evidence="9" id="KW-0456">Lyase</keyword>
<reference evidence="22 23" key="1">
    <citation type="submission" date="2018-11" db="EMBL/GenBank/DDBJ databases">
        <authorList>
            <consortium name="Pathogen Informatics"/>
        </authorList>
    </citation>
    <scope>NUCLEOTIDE SEQUENCE [LARGE SCALE GENOMIC DNA]</scope>
</reference>
<evidence type="ECO:0000259" key="21">
    <source>
        <dbReference type="Pfam" id="PF00291"/>
    </source>
</evidence>
<evidence type="ECO:0000256" key="10">
    <source>
        <dbReference type="ARBA" id="ARBA00031418"/>
    </source>
</evidence>
<accession>A0A3P7ZKL6</accession>
<evidence type="ECO:0000256" key="17">
    <source>
        <dbReference type="ARBA" id="ARBA00070760"/>
    </source>
</evidence>
<keyword evidence="23" id="KW-1185">Reference proteome</keyword>
<evidence type="ECO:0000256" key="8">
    <source>
        <dbReference type="ARBA" id="ARBA00022898"/>
    </source>
</evidence>
<dbReference type="Proteomes" id="UP000050761">
    <property type="component" value="Unassembled WGS sequence"/>
</dbReference>
<evidence type="ECO:0000256" key="7">
    <source>
        <dbReference type="ARBA" id="ARBA00022842"/>
    </source>
</evidence>
<dbReference type="Pfam" id="PF00291">
    <property type="entry name" value="PALP"/>
    <property type="match status" value="1"/>
</dbReference>
<comment type="cofactor">
    <cofactor evidence="2">
        <name>pyridoxal 5'-phosphate</name>
        <dbReference type="ChEBI" id="CHEBI:597326"/>
    </cofactor>
</comment>
<evidence type="ECO:0000256" key="5">
    <source>
        <dbReference type="ARBA" id="ARBA00010869"/>
    </source>
</evidence>
<comment type="function">
    <text evidence="14">Catalyzes the synthesis of D-serine from L-serine. D-serine is a key coagonist with glutamate at NMDA receptors. Has dehydratase activity towards both L-serine and D-serine.</text>
</comment>
<dbReference type="PANTHER" id="PTHR43050">
    <property type="entry name" value="SERINE / THREONINE RACEMASE FAMILY MEMBER"/>
    <property type="match status" value="1"/>
</dbReference>
<comment type="cofactor">
    <cofactor evidence="4">
        <name>Mg(2+)</name>
        <dbReference type="ChEBI" id="CHEBI:18420"/>
    </cofactor>
</comment>
<dbReference type="GO" id="GO:0000287">
    <property type="term" value="F:magnesium ion binding"/>
    <property type="evidence" value="ECO:0007669"/>
    <property type="project" value="TreeGrafter"/>
</dbReference>
<evidence type="ECO:0000256" key="1">
    <source>
        <dbReference type="ARBA" id="ARBA00001913"/>
    </source>
</evidence>
<evidence type="ECO:0000313" key="24">
    <source>
        <dbReference type="WBParaSite" id="HPBE_0001031501-mRNA-1"/>
    </source>
</evidence>
<dbReference type="InterPro" id="IPR000634">
    <property type="entry name" value="Ser/Thr_deHydtase_PyrdxlP-BS"/>
</dbReference>
<dbReference type="EC" id="4.3.1.17" evidence="6"/>
<protein>
    <recommendedName>
        <fullName evidence="17">Serine racemase</fullName>
        <ecNumber evidence="6">4.3.1.17</ecNumber>
        <ecNumber evidence="15">4.3.1.18</ecNumber>
        <ecNumber evidence="16">5.1.1.18</ecNumber>
    </recommendedName>
    <alternativeName>
        <fullName evidence="18">D-serine ammonia-lyase</fullName>
    </alternativeName>
    <alternativeName>
        <fullName evidence="20">D-serine dehydratase</fullName>
    </alternativeName>
    <alternativeName>
        <fullName evidence="19">L-serine ammonia-lyase</fullName>
    </alternativeName>
    <alternativeName>
        <fullName evidence="10">L-serine dehydratase</fullName>
    </alternativeName>
</protein>
<dbReference type="GO" id="GO:0030170">
    <property type="term" value="F:pyridoxal phosphate binding"/>
    <property type="evidence" value="ECO:0007669"/>
    <property type="project" value="InterPro"/>
</dbReference>
<sequence length="276" mass="29106">MKCEHLQKTGSFKSRGALNAVQKLKDEGLATGVVTHSSGNHGQGLAWAAAQSGLRCCVAVPRNAPPSKMEAMKGYGAKLELCDATHISRVETCARLANELGFHIVEPFDDPNVICGQGTIGAEIVEQIPDADAVFLAVGGGGMASGVTSYITEVRPDIKVFLVEPEGKGLAGYLASGVLHVEHDVVDTIADGIRVLKVGENCFPILQKACSDKVITVSDDEIRSALKLIWTRTKQRVEPSAAVPLAGLLKVSPSKLGLNKVVLILCGGNVDLDFIP</sequence>
<dbReference type="InterPro" id="IPR036052">
    <property type="entry name" value="TrpB-like_PALP_sf"/>
</dbReference>
<dbReference type="WBParaSite" id="HPBE_0001031501-mRNA-1">
    <property type="protein sequence ID" value="HPBE_0001031501-mRNA-1"/>
    <property type="gene ID" value="HPBE_0001031501"/>
</dbReference>
<gene>
    <name evidence="22" type="ORF">HPBE_LOCUS10316</name>
</gene>
<evidence type="ECO:0000256" key="18">
    <source>
        <dbReference type="ARBA" id="ARBA00076108"/>
    </source>
</evidence>
<evidence type="ECO:0000256" key="6">
    <source>
        <dbReference type="ARBA" id="ARBA00012093"/>
    </source>
</evidence>
<accession>A0A183FR76</accession>
<evidence type="ECO:0000256" key="20">
    <source>
        <dbReference type="ARBA" id="ARBA00081761"/>
    </source>
</evidence>